<evidence type="ECO:0000256" key="5">
    <source>
        <dbReference type="ARBA" id="ARBA00023237"/>
    </source>
</evidence>
<reference evidence="7 8" key="1">
    <citation type="submission" date="2018-08" db="EMBL/GenBank/DDBJ databases">
        <title>Meiothermus terrae DSM 26712 genome sequencing project.</title>
        <authorList>
            <person name="Da Costa M.S."/>
            <person name="Albuquerque L."/>
            <person name="Raposo P."/>
            <person name="Froufe H.J.C."/>
            <person name="Barroso C.S."/>
            <person name="Egas C."/>
        </authorList>
    </citation>
    <scope>NUCLEOTIDE SEQUENCE [LARGE SCALE GENOMIC DNA]</scope>
    <source>
        <strain evidence="7 8">DSM 26712</strain>
    </source>
</reference>
<organism evidence="7 8">
    <name type="scientific">Calidithermus terrae</name>
    <dbReference type="NCBI Taxonomy" id="1408545"/>
    <lineage>
        <taxon>Bacteria</taxon>
        <taxon>Thermotogati</taxon>
        <taxon>Deinococcota</taxon>
        <taxon>Deinococci</taxon>
        <taxon>Thermales</taxon>
        <taxon>Thermaceae</taxon>
        <taxon>Calidithermus</taxon>
    </lineage>
</organism>
<feature type="coiled-coil region" evidence="6">
    <location>
        <begin position="75"/>
        <end position="102"/>
    </location>
</feature>
<evidence type="ECO:0000313" key="7">
    <source>
        <dbReference type="EMBL" id="RIH82311.1"/>
    </source>
</evidence>
<dbReference type="Proteomes" id="UP000265715">
    <property type="component" value="Unassembled WGS sequence"/>
</dbReference>
<feature type="coiled-coil region" evidence="6">
    <location>
        <begin position="12"/>
        <end position="41"/>
    </location>
</feature>
<gene>
    <name evidence="7" type="ORF">Mterra_02712</name>
</gene>
<keyword evidence="4" id="KW-0472">Membrane</keyword>
<keyword evidence="3" id="KW-0812">Transmembrane</keyword>
<evidence type="ECO:0000256" key="6">
    <source>
        <dbReference type="SAM" id="Coils"/>
    </source>
</evidence>
<evidence type="ECO:0000256" key="1">
    <source>
        <dbReference type="ARBA" id="ARBA00004442"/>
    </source>
</evidence>
<evidence type="ECO:0000256" key="4">
    <source>
        <dbReference type="ARBA" id="ARBA00023136"/>
    </source>
</evidence>
<dbReference type="PANTHER" id="PTHR30026">
    <property type="entry name" value="OUTER MEMBRANE PROTEIN TOLC"/>
    <property type="match status" value="1"/>
</dbReference>
<evidence type="ECO:0000256" key="3">
    <source>
        <dbReference type="ARBA" id="ARBA00022692"/>
    </source>
</evidence>
<dbReference type="InterPro" id="IPR051906">
    <property type="entry name" value="TolC-like"/>
</dbReference>
<keyword evidence="5" id="KW-0998">Cell outer membrane</keyword>
<dbReference type="GO" id="GO:1990281">
    <property type="term" value="C:efflux pump complex"/>
    <property type="evidence" value="ECO:0007669"/>
    <property type="project" value="TreeGrafter"/>
</dbReference>
<sequence>MADNLTQARIGLEQAKIGYRQARAQLEAQALEAAYRRKLAEGAVGVAQSGLRLAQGSLEATRLRQTREAANASEVRQAEAGVRQAQSQLDDAQRNLELAGLTLREFFGTDRVEPVEVPVPRPFPAPAVLQAELQVIQAQLAFDRALRNALPVVQGSYSWYPSSSSTWSLSLNSRTLQPALGFSYLDPNPSRSSPPQDRLRSEWRVGLSFSLTPALFDAIDAGERQLEAARAGLEAAKRNAALQEQVLRTNLAAAERGLGLAQSALADGEKALGEARERERLGLTSPLATLQAELAAQQARLGLEQARFARAQRLLDLYRFYALPPSEVTP</sequence>
<dbReference type="AlphaFoldDB" id="A0A399EJI2"/>
<name>A0A399EJI2_9DEIN</name>
<dbReference type="EMBL" id="QXDL01000126">
    <property type="protein sequence ID" value="RIH82311.1"/>
    <property type="molecule type" value="Genomic_DNA"/>
</dbReference>
<keyword evidence="8" id="KW-1185">Reference proteome</keyword>
<keyword evidence="6" id="KW-0175">Coiled coil</keyword>
<dbReference type="GO" id="GO:0015562">
    <property type="term" value="F:efflux transmembrane transporter activity"/>
    <property type="evidence" value="ECO:0007669"/>
    <property type="project" value="InterPro"/>
</dbReference>
<dbReference type="SUPFAM" id="SSF56954">
    <property type="entry name" value="Outer membrane efflux proteins (OEP)"/>
    <property type="match status" value="1"/>
</dbReference>
<accession>A0A399EJI2</accession>
<comment type="subcellular location">
    <subcellularLocation>
        <location evidence="1">Cell outer membrane</location>
    </subcellularLocation>
</comment>
<protein>
    <submittedName>
        <fullName evidence="7">Outer membrane efflux protein</fullName>
    </submittedName>
</protein>
<keyword evidence="2" id="KW-1134">Transmembrane beta strand</keyword>
<comment type="caution">
    <text evidence="7">The sequence shown here is derived from an EMBL/GenBank/DDBJ whole genome shotgun (WGS) entry which is preliminary data.</text>
</comment>
<dbReference type="GO" id="GO:0009279">
    <property type="term" value="C:cell outer membrane"/>
    <property type="evidence" value="ECO:0007669"/>
    <property type="project" value="UniProtKB-SubCell"/>
</dbReference>
<evidence type="ECO:0000313" key="8">
    <source>
        <dbReference type="Proteomes" id="UP000265715"/>
    </source>
</evidence>
<dbReference type="GO" id="GO:0015288">
    <property type="term" value="F:porin activity"/>
    <property type="evidence" value="ECO:0007669"/>
    <property type="project" value="TreeGrafter"/>
</dbReference>
<dbReference type="PANTHER" id="PTHR30026:SF20">
    <property type="entry name" value="OUTER MEMBRANE PROTEIN TOLC"/>
    <property type="match status" value="1"/>
</dbReference>
<proteinExistence type="predicted"/>
<evidence type="ECO:0000256" key="2">
    <source>
        <dbReference type="ARBA" id="ARBA00022452"/>
    </source>
</evidence>
<dbReference type="Gene3D" id="1.20.1600.10">
    <property type="entry name" value="Outer membrane efflux proteins (OEP)"/>
    <property type="match status" value="1"/>
</dbReference>